<evidence type="ECO:0000256" key="1">
    <source>
        <dbReference type="ARBA" id="ARBA00001937"/>
    </source>
</evidence>
<dbReference type="GO" id="GO:0031177">
    <property type="term" value="F:phosphopantetheine binding"/>
    <property type="evidence" value="ECO:0007669"/>
    <property type="project" value="InterPro"/>
</dbReference>
<keyword evidence="8" id="KW-0560">Oxidoreductase</keyword>
<dbReference type="InterPro" id="IPR006162">
    <property type="entry name" value="Ppantetheine_attach_site"/>
</dbReference>
<gene>
    <name evidence="23" type="ORF">SAMN05216404_10558</name>
</gene>
<dbReference type="InterPro" id="IPR036291">
    <property type="entry name" value="NAD(P)-bd_dom_sf"/>
</dbReference>
<feature type="domain" description="Ketosynthase family 3 (KS3)" evidence="22">
    <location>
        <begin position="12"/>
        <end position="442"/>
    </location>
</feature>
<keyword evidence="4" id="KW-0597">Phosphoprotein</keyword>
<dbReference type="InterPro" id="IPR013968">
    <property type="entry name" value="PKS_KR"/>
</dbReference>
<dbReference type="Pfam" id="PF00550">
    <property type="entry name" value="PP-binding"/>
    <property type="match status" value="1"/>
</dbReference>
<keyword evidence="10" id="KW-0511">Multifunctional enzyme</keyword>
<evidence type="ECO:0000313" key="23">
    <source>
        <dbReference type="EMBL" id="SEN51959.1"/>
    </source>
</evidence>
<accession>A0A1H8H7G3</accession>
<dbReference type="Pfam" id="PF22621">
    <property type="entry name" value="CurL-like_PKS_C"/>
    <property type="match status" value="1"/>
</dbReference>
<dbReference type="Pfam" id="PF00109">
    <property type="entry name" value="ketoacyl-synt"/>
    <property type="match status" value="1"/>
</dbReference>
<comment type="function">
    <text evidence="15">Part of the PpsABCDE complex involved in the biosynthesis of the lipid core common to phthiocerols and phenolphthiocerols by successive additions of malonyl-CoA or methylmalonyl-CoA extender units. PpsA can accept as substrate the activated forms of either icosanoyl (C20), docosanoyl (C22) or lignoceroyl (C24) groups from FadD26, or a (4-hydroxyphenyl)-C17 or (4-hydroxyphenyl)-C19 fatty acyl from FadD29. PpsA initiates the biosynthesis and extends its substrate using a malonyl-CoA extender unit. The PpsB and PpsC proteins add the second and third malonyl-CoA extender units. PpsD adds an (R)-methylmalonyl unit and PpsE adds a second (R)-methylmalonyl unit. The incorporation of the methylmalonyl units results in formation of two branched methyl groups in the elongated product.</text>
</comment>
<dbReference type="GO" id="GO:0016491">
    <property type="term" value="F:oxidoreductase activity"/>
    <property type="evidence" value="ECO:0007669"/>
    <property type="project" value="UniProtKB-KW"/>
</dbReference>
<dbReference type="InterPro" id="IPR001227">
    <property type="entry name" value="Ac_transferase_dom_sf"/>
</dbReference>
<dbReference type="InterPro" id="IPR020841">
    <property type="entry name" value="PKS_Beta-ketoAc_synthase_dom"/>
</dbReference>
<evidence type="ECO:0000256" key="7">
    <source>
        <dbReference type="ARBA" id="ARBA00022857"/>
    </source>
</evidence>
<evidence type="ECO:0000256" key="16">
    <source>
        <dbReference type="ARBA" id="ARBA00066974"/>
    </source>
</evidence>
<dbReference type="SMART" id="SM00825">
    <property type="entry name" value="PKS_KS"/>
    <property type="match status" value="1"/>
</dbReference>
<proteinExistence type="predicted"/>
<evidence type="ECO:0000256" key="2">
    <source>
        <dbReference type="ARBA" id="ARBA00001957"/>
    </source>
</evidence>
<dbReference type="RefSeq" id="WP_074745696.1">
    <property type="nucleotide sequence ID" value="NZ_FOCT01000005.1"/>
</dbReference>
<evidence type="ECO:0000256" key="9">
    <source>
        <dbReference type="ARBA" id="ARBA00023098"/>
    </source>
</evidence>
<dbReference type="InterPro" id="IPR014031">
    <property type="entry name" value="Ketoacyl_synth_C"/>
</dbReference>
<dbReference type="CDD" id="cd08953">
    <property type="entry name" value="KR_2_SDR_x"/>
    <property type="match status" value="1"/>
</dbReference>
<dbReference type="PANTHER" id="PTHR43775:SF51">
    <property type="entry name" value="INACTIVE PHENOLPHTHIOCEROL SYNTHESIS POLYKETIDE SYNTHASE TYPE I PKS1-RELATED"/>
    <property type="match status" value="1"/>
</dbReference>
<comment type="cofactor">
    <cofactor evidence="1">
        <name>NADP(+)</name>
        <dbReference type="ChEBI" id="CHEBI:58349"/>
    </cofactor>
</comment>
<dbReference type="PANTHER" id="PTHR43775">
    <property type="entry name" value="FATTY ACID SYNTHASE"/>
    <property type="match status" value="1"/>
</dbReference>
<protein>
    <recommendedName>
        <fullName evidence="17">Phenolphthiocerol/phthiocerol polyketide synthase subunit E</fullName>
        <ecNumber evidence="16">2.3.1.292</ecNumber>
    </recommendedName>
    <alternativeName>
        <fullName evidence="19">(Phenol)carboxyphthiodiolenone synthase subunit E</fullName>
    </alternativeName>
    <alternativeName>
        <fullName evidence="20">Beta-ketoacyl-acyl-carrier-protein synthase I</fullName>
    </alternativeName>
    <alternativeName>
        <fullName evidence="18">Phthiocerol synthesis polyketide synthase type I PpsE</fullName>
    </alternativeName>
</protein>
<organism evidence="23 24">
    <name type="scientific">Nitrosospira multiformis</name>
    <dbReference type="NCBI Taxonomy" id="1231"/>
    <lineage>
        <taxon>Bacteria</taxon>
        <taxon>Pseudomonadati</taxon>
        <taxon>Pseudomonadota</taxon>
        <taxon>Betaproteobacteria</taxon>
        <taxon>Nitrosomonadales</taxon>
        <taxon>Nitrosomonadaceae</taxon>
        <taxon>Nitrosospira</taxon>
    </lineage>
</organism>
<dbReference type="Gene3D" id="3.40.50.720">
    <property type="entry name" value="NAD(P)-binding Rossmann-like Domain"/>
    <property type="match status" value="1"/>
</dbReference>
<dbReference type="Gene3D" id="1.10.1200.10">
    <property type="entry name" value="ACP-like"/>
    <property type="match status" value="1"/>
</dbReference>
<dbReference type="Proteomes" id="UP000183898">
    <property type="component" value="Unassembled WGS sequence"/>
</dbReference>
<comment type="catalytic activity">
    <reaction evidence="14">
        <text>icosanoyl-[(phenol)carboxyphthiodiolenone synthase] + 2 (S)-methylmalonyl-CoA + 3 malonyl-CoA + 5 NADPH + 10 H(+) = C32-carboxyphthiodiolenone-[(phenol)carboxyphthiodiolenone synthase] + 5 CO2 + 5 NADP(+) + 5 CoA + 2 H2O</text>
        <dbReference type="Rhea" id="RHEA:57748"/>
        <dbReference type="Rhea" id="RHEA-COMP:14985"/>
        <dbReference type="Rhea" id="RHEA-COMP:14986"/>
        <dbReference type="ChEBI" id="CHEBI:15377"/>
        <dbReference type="ChEBI" id="CHEBI:15378"/>
        <dbReference type="ChEBI" id="CHEBI:16526"/>
        <dbReference type="ChEBI" id="CHEBI:57287"/>
        <dbReference type="ChEBI" id="CHEBI:57327"/>
        <dbReference type="ChEBI" id="CHEBI:57384"/>
        <dbReference type="ChEBI" id="CHEBI:57783"/>
        <dbReference type="ChEBI" id="CHEBI:58349"/>
        <dbReference type="ChEBI" id="CHEBI:87848"/>
        <dbReference type="ChEBI" id="CHEBI:142236"/>
        <dbReference type="EC" id="2.3.1.292"/>
    </reaction>
</comment>
<evidence type="ECO:0000256" key="15">
    <source>
        <dbReference type="ARBA" id="ARBA00058455"/>
    </source>
</evidence>
<name>A0A1H8H7G3_9PROT</name>
<dbReference type="Pfam" id="PF02801">
    <property type="entry name" value="Ketoacyl-synt_C"/>
    <property type="match status" value="1"/>
</dbReference>
<dbReference type="SMART" id="SM00823">
    <property type="entry name" value="PKS_PP"/>
    <property type="match status" value="1"/>
</dbReference>
<feature type="domain" description="Carrier" evidence="21">
    <location>
        <begin position="1488"/>
        <end position="1563"/>
    </location>
</feature>
<keyword evidence="3" id="KW-0596">Phosphopantetheine</keyword>
<evidence type="ECO:0000256" key="6">
    <source>
        <dbReference type="ARBA" id="ARBA00022832"/>
    </source>
</evidence>
<evidence type="ECO:0000256" key="17">
    <source>
        <dbReference type="ARBA" id="ARBA00073623"/>
    </source>
</evidence>
<evidence type="ECO:0000256" key="19">
    <source>
        <dbReference type="ARBA" id="ARBA00078169"/>
    </source>
</evidence>
<dbReference type="SUPFAM" id="SSF52151">
    <property type="entry name" value="FabD/lysophospholipase-like"/>
    <property type="match status" value="1"/>
</dbReference>
<dbReference type="GO" id="GO:0004312">
    <property type="term" value="F:fatty acid synthase activity"/>
    <property type="evidence" value="ECO:0007669"/>
    <property type="project" value="TreeGrafter"/>
</dbReference>
<evidence type="ECO:0000256" key="8">
    <source>
        <dbReference type="ARBA" id="ARBA00023002"/>
    </source>
</evidence>
<dbReference type="FunFam" id="1.10.1200.10:FF:000005">
    <property type="entry name" value="Nonribosomal peptide synthetase 1"/>
    <property type="match status" value="1"/>
</dbReference>
<dbReference type="SUPFAM" id="SSF51735">
    <property type="entry name" value="NAD(P)-binding Rossmann-fold domains"/>
    <property type="match status" value="2"/>
</dbReference>
<keyword evidence="7" id="KW-0521">NADP</keyword>
<evidence type="ECO:0000313" key="24">
    <source>
        <dbReference type="Proteomes" id="UP000183898"/>
    </source>
</evidence>
<evidence type="ECO:0000256" key="4">
    <source>
        <dbReference type="ARBA" id="ARBA00022553"/>
    </source>
</evidence>
<dbReference type="InterPro" id="IPR016035">
    <property type="entry name" value="Acyl_Trfase/lysoPLipase"/>
</dbReference>
<evidence type="ECO:0000259" key="21">
    <source>
        <dbReference type="PROSITE" id="PS50075"/>
    </source>
</evidence>
<dbReference type="InterPro" id="IPR057326">
    <property type="entry name" value="KR_dom"/>
</dbReference>
<dbReference type="EC" id="2.3.1.292" evidence="16"/>
<evidence type="ECO:0000256" key="5">
    <source>
        <dbReference type="ARBA" id="ARBA00022679"/>
    </source>
</evidence>
<evidence type="ECO:0000256" key="11">
    <source>
        <dbReference type="ARBA" id="ARBA00050973"/>
    </source>
</evidence>
<dbReference type="SUPFAM" id="SSF47336">
    <property type="entry name" value="ACP-like"/>
    <property type="match status" value="1"/>
</dbReference>
<dbReference type="InterPro" id="IPR009081">
    <property type="entry name" value="PP-bd_ACP"/>
</dbReference>
<dbReference type="Pfam" id="PF21394">
    <property type="entry name" value="Beta-ketacyl_N"/>
    <property type="match status" value="1"/>
</dbReference>
<dbReference type="InterPro" id="IPR016036">
    <property type="entry name" value="Malonyl_transacylase_ACP-bd"/>
</dbReference>
<dbReference type="EMBL" id="FOCT01000005">
    <property type="protein sequence ID" value="SEN51959.1"/>
    <property type="molecule type" value="Genomic_DNA"/>
</dbReference>
<comment type="catalytic activity">
    <reaction evidence="13">
        <text>docosanoyl-[(phenol)carboxyphthiodiolenone synthase] + 2 (S)-methylmalonyl-CoA + 3 malonyl-CoA + 5 NADPH + 10 H(+) = C34-carboxyphthiodiolenone-[(phenol)carboxyphthiodiolenone synthase] + 5 CO2 + 5 NADP(+) + 5 CoA + 2 H2O</text>
        <dbReference type="Rhea" id="RHEA:57752"/>
        <dbReference type="Rhea" id="RHEA-COMP:14987"/>
        <dbReference type="Rhea" id="RHEA-COMP:14988"/>
        <dbReference type="ChEBI" id="CHEBI:15377"/>
        <dbReference type="ChEBI" id="CHEBI:15378"/>
        <dbReference type="ChEBI" id="CHEBI:16526"/>
        <dbReference type="ChEBI" id="CHEBI:57287"/>
        <dbReference type="ChEBI" id="CHEBI:57327"/>
        <dbReference type="ChEBI" id="CHEBI:57384"/>
        <dbReference type="ChEBI" id="CHEBI:57783"/>
        <dbReference type="ChEBI" id="CHEBI:58349"/>
        <dbReference type="ChEBI" id="CHEBI:142237"/>
        <dbReference type="ChEBI" id="CHEBI:142238"/>
        <dbReference type="EC" id="2.3.1.292"/>
    </reaction>
</comment>
<dbReference type="InterPro" id="IPR014043">
    <property type="entry name" value="Acyl_transferase_dom"/>
</dbReference>
<dbReference type="PROSITE" id="PS00012">
    <property type="entry name" value="PHOSPHOPANTETHEINE"/>
    <property type="match status" value="1"/>
</dbReference>
<dbReference type="SUPFAM" id="SSF53901">
    <property type="entry name" value="Thiolase-like"/>
    <property type="match status" value="1"/>
</dbReference>
<keyword evidence="9" id="KW-0443">Lipid metabolism</keyword>
<dbReference type="FunFam" id="3.40.47.10:FF:000042">
    <property type="entry name" value="Polyketide synthase Pks13"/>
    <property type="match status" value="1"/>
</dbReference>
<evidence type="ECO:0000256" key="13">
    <source>
        <dbReference type="ARBA" id="ARBA00052119"/>
    </source>
</evidence>
<evidence type="ECO:0000256" key="18">
    <source>
        <dbReference type="ARBA" id="ARBA00075053"/>
    </source>
</evidence>
<evidence type="ECO:0000259" key="22">
    <source>
        <dbReference type="PROSITE" id="PS52004"/>
    </source>
</evidence>
<dbReference type="SMART" id="SM00822">
    <property type="entry name" value="PKS_KR"/>
    <property type="match status" value="1"/>
</dbReference>
<dbReference type="Gene3D" id="3.40.47.10">
    <property type="match status" value="1"/>
</dbReference>
<dbReference type="Pfam" id="PF08659">
    <property type="entry name" value="KR"/>
    <property type="match status" value="1"/>
</dbReference>
<dbReference type="GO" id="GO:0034081">
    <property type="term" value="C:polyketide synthase complex"/>
    <property type="evidence" value="ECO:0007669"/>
    <property type="project" value="UniProtKB-ARBA"/>
</dbReference>
<comment type="cofactor">
    <cofactor evidence="2">
        <name>pantetheine 4'-phosphate</name>
        <dbReference type="ChEBI" id="CHEBI:47942"/>
    </cofactor>
</comment>
<evidence type="ECO:0000256" key="20">
    <source>
        <dbReference type="ARBA" id="ARBA00084020"/>
    </source>
</evidence>
<dbReference type="GO" id="GO:0006633">
    <property type="term" value="P:fatty acid biosynthetic process"/>
    <property type="evidence" value="ECO:0007669"/>
    <property type="project" value="TreeGrafter"/>
</dbReference>
<evidence type="ECO:0000256" key="12">
    <source>
        <dbReference type="ARBA" id="ARBA00051971"/>
    </source>
</evidence>
<keyword evidence="5 23" id="KW-0808">Transferase</keyword>
<keyword evidence="6" id="KW-0276">Fatty acid metabolism</keyword>
<dbReference type="InterPro" id="IPR020806">
    <property type="entry name" value="PKS_PP-bd"/>
</dbReference>
<evidence type="ECO:0000256" key="10">
    <source>
        <dbReference type="ARBA" id="ARBA00023268"/>
    </source>
</evidence>
<evidence type="ECO:0000256" key="3">
    <source>
        <dbReference type="ARBA" id="ARBA00022450"/>
    </source>
</evidence>
<dbReference type="Gene3D" id="3.30.70.250">
    <property type="entry name" value="Malonyl-CoA ACP transacylase, ACP-binding"/>
    <property type="match status" value="1"/>
</dbReference>
<dbReference type="Gene3D" id="3.30.70.3290">
    <property type="match status" value="1"/>
</dbReference>
<dbReference type="SMART" id="SM00827">
    <property type="entry name" value="PKS_AT"/>
    <property type="match status" value="1"/>
</dbReference>
<dbReference type="InterPro" id="IPR014030">
    <property type="entry name" value="Ketoacyl_synth_N"/>
</dbReference>
<dbReference type="Pfam" id="PF00698">
    <property type="entry name" value="Acyl_transf_1"/>
    <property type="match status" value="1"/>
</dbReference>
<dbReference type="InterPro" id="IPR050091">
    <property type="entry name" value="PKS_NRPS_Biosynth_Enz"/>
</dbReference>
<sequence>MDHTEDFSERADIDIAIIGMAGRFPGADNVEAFWRNLRDGVESVTFFTDEELLARGISRKTLEDPHYIKAGAELPGVDLFDASFFGYTPREAAETDPQHRLFLEVAWQALEDAGYDASNCNVPVGVYAGCGVNTYLLLNLFSSGRFSDMHDISSLQGLMNGNNKDSMTTTVSYKLNLRGPGITVQTACSTSLAAVHVACRGLLNHEADMAMAGGVWVNLLHEGGYRYEPGAILSPDGHCRAFDTKAAGTVIGSGVGIVVLKRLSDALADGDTIHAVIKGSAINNDGSAKVGYTAPSVEGQAEVILAAQAIAGVDADTITYVEAHGTGTTIGDPIEIAALTQAFCESTNRRGFCAIGSVKTNVGHLDAAAGVAGLIKTVLAMKHRTLPPSLNFEQPNPQIDFSSSPFYVNTASRDWPNGSTPRRAGVSSFGIGGTNVHVVLEEAPPVEPVSPSRACQLLTLSARTPTALESRIAGLHDHLRAHPDLPLADVAYTLRTGRKSFACRAVVVCHDRDEALGVLERKPADRFVTGQVTSENRPIVFLFPGQGAQHIDMARELYQGEAVFRREFDRCVELLQPHLNFDLRAAVYPKLEGRDEARKKELSARLEQTEVTQPALFVVEYALAQLWMSWGIQPAAMIGHSVGEYVAACLAGVFSLKDALRLVALRGRLLQQTETGAMLAVMLSEAEITPYLSDSCDLAAVNGPELCVLSGSVAAIEALEADLGNKGIGARRLHVSHAFHSALVEPILPAFMELVSPMELREPKIPFLSNLSGDWITPQEATDPGYWRRHVRGTVRFDDGLRELLGNRDRILLEVGPGETLTTLARRHSEAKPEHLILSSLPHPGRVHQSQAHFYLCLGRLWLAGVDIDWGSFYADERRRRVPLPTYPFERQSYWIKPGTQKTAKTAKAVEEENRPRLMASLEPGARQQAMDNAGPVARPLDEWFYTPSWRRSDSIEQESILLNQGRSFILFEDDHPFGMALTGHLLTLGIKPVVVSMGSAFCRQDKDHYIVRPGEREDYDLLLRNIGEDGRTLGHIFHLWSMTGDDDTRIYRESEVENGGEIEARAFFSLFYLAQALESAKQVIPNDAKVEITVITNQLEDVTGSESLRPEKALLLGPCKVIPQEYAYLTCRLVDVELPAGDDTAKNRLVRQIVAESQAEPVSSMVAYRGPHRWIQTFEPIQCRGPGKARSCLRDGGVYLITGGLGGIGLTLAEHLAQNYRAKLVLLGRSRFPAREQWANVISTAEKGDSTRSKIEQVMHLEALGAKVLVLQADVTNQAELKATATQACEHFGAINGVIHSAGEVGTGLISVKTEEMVAKVFAPKIQGTRALQAVFRNTRLDFMLLCSSLATIAGGLSKVDYCAANAYLDAVARGATRSAEGDSGFPVISVNWDSWRDVGMAANMAMPQGMGIPPKEGAEAFEFIVNNAVRPQVIVSTLDLHGRLNQTQEDLVDLVGQPSVFAESRQLEQGDQQRYPRPALHTTFVAPQSELEQSIAEVWQSLLGMDAVGIHDNLFELGGDSLLGIQLLSRVRAVFGIDMRPADFFRSPTVAGLAELVETKLLDEIECS</sequence>
<dbReference type="PROSITE" id="PS52004">
    <property type="entry name" value="KS3_2"/>
    <property type="match status" value="1"/>
</dbReference>
<dbReference type="InterPro" id="IPR049490">
    <property type="entry name" value="C883_1060-like_KR_N"/>
</dbReference>
<comment type="catalytic activity">
    <reaction evidence="11">
        <text>17-(4-hydroxyphenyl)heptadecanoyl-[(phenol)carboxyphthiodiolenone synthase] + 2 (S)-methylmalonyl-CoA + 3 malonyl-CoA + 5 NADPH + 10 H(+) = C35-(phenol)carboxyphthiodiolenone-[(phenol)carboxyphthiodiolenone synthase] + 5 CO2 + 5 NADP(+) + 5 CoA + 2 H2O</text>
        <dbReference type="Rhea" id="RHEA:57756"/>
        <dbReference type="Rhea" id="RHEA-COMP:14272"/>
        <dbReference type="Rhea" id="RHEA-COMP:14989"/>
        <dbReference type="ChEBI" id="CHEBI:15377"/>
        <dbReference type="ChEBI" id="CHEBI:15378"/>
        <dbReference type="ChEBI" id="CHEBI:16526"/>
        <dbReference type="ChEBI" id="CHEBI:57287"/>
        <dbReference type="ChEBI" id="CHEBI:57327"/>
        <dbReference type="ChEBI" id="CHEBI:57384"/>
        <dbReference type="ChEBI" id="CHEBI:57783"/>
        <dbReference type="ChEBI" id="CHEBI:58349"/>
        <dbReference type="ChEBI" id="CHEBI:133300"/>
        <dbReference type="ChEBI" id="CHEBI:142259"/>
        <dbReference type="EC" id="2.3.1.292"/>
    </reaction>
</comment>
<dbReference type="PROSITE" id="PS50075">
    <property type="entry name" value="CARRIER"/>
    <property type="match status" value="1"/>
</dbReference>
<dbReference type="InterPro" id="IPR036736">
    <property type="entry name" value="ACP-like_sf"/>
</dbReference>
<evidence type="ECO:0000256" key="14">
    <source>
        <dbReference type="ARBA" id="ARBA00052745"/>
    </source>
</evidence>
<comment type="catalytic activity">
    <reaction evidence="12">
        <text>19-(4-hydroxyphenyl)nonadecanoyl-[(phenol)carboxyphthiodiolenone synthase] + 2 (S)-methylmalonyl-CoA + 3 malonyl-CoA + 5 NADPH + 10 H(+) = C37-(phenol)carboxyphthiodiolenone-[(phenol)carboxyphthiodiolenone synthase] + 5 CO2 + 5 NADP(+) + 5 CoA + 2 H2O</text>
        <dbReference type="Rhea" id="RHEA:57760"/>
        <dbReference type="Rhea" id="RHEA-COMP:14273"/>
        <dbReference type="Rhea" id="RHEA-COMP:14990"/>
        <dbReference type="ChEBI" id="CHEBI:15377"/>
        <dbReference type="ChEBI" id="CHEBI:15378"/>
        <dbReference type="ChEBI" id="CHEBI:16526"/>
        <dbReference type="ChEBI" id="CHEBI:57287"/>
        <dbReference type="ChEBI" id="CHEBI:57327"/>
        <dbReference type="ChEBI" id="CHEBI:57384"/>
        <dbReference type="ChEBI" id="CHEBI:57783"/>
        <dbReference type="ChEBI" id="CHEBI:58349"/>
        <dbReference type="ChEBI" id="CHEBI:133301"/>
        <dbReference type="ChEBI" id="CHEBI:142260"/>
        <dbReference type="EC" id="2.3.1.292"/>
    </reaction>
</comment>
<dbReference type="InterPro" id="IPR016039">
    <property type="entry name" value="Thiolase-like"/>
</dbReference>
<dbReference type="SUPFAM" id="SSF55048">
    <property type="entry name" value="Probable ACP-binding domain of malonyl-CoA ACP transacylase"/>
    <property type="match status" value="1"/>
</dbReference>
<dbReference type="CDD" id="cd00833">
    <property type="entry name" value="PKS"/>
    <property type="match status" value="1"/>
</dbReference>
<dbReference type="Gene3D" id="3.40.366.10">
    <property type="entry name" value="Malonyl-Coenzyme A Acyl Carrier Protein, domain 2"/>
    <property type="match status" value="1"/>
</dbReference>
<reference evidence="23 24" key="1">
    <citation type="submission" date="2016-10" db="EMBL/GenBank/DDBJ databases">
        <authorList>
            <person name="de Groot N.N."/>
        </authorList>
    </citation>
    <scope>NUCLEOTIDE SEQUENCE [LARGE SCALE GENOMIC DNA]</scope>
    <source>
        <strain evidence="23 24">Nl18</strain>
    </source>
</reference>